<reference evidence="3" key="1">
    <citation type="journal article" date="2019" name="Int. J. Syst. Evol. Microbiol.">
        <title>The Global Catalogue of Microorganisms (GCM) 10K type strain sequencing project: providing services to taxonomists for standard genome sequencing and annotation.</title>
        <authorList>
            <consortium name="The Broad Institute Genomics Platform"/>
            <consortium name="The Broad Institute Genome Sequencing Center for Infectious Disease"/>
            <person name="Wu L."/>
            <person name="Ma J."/>
        </authorList>
    </citation>
    <scope>NUCLEOTIDE SEQUENCE [LARGE SCALE GENOMIC DNA]</scope>
    <source>
        <strain evidence="3">CGMCC 4.7323</strain>
    </source>
</reference>
<organism evidence="2 3">
    <name type="scientific">Streptomyces kronopolitis</name>
    <dbReference type="NCBI Taxonomy" id="1612435"/>
    <lineage>
        <taxon>Bacteria</taxon>
        <taxon>Bacillati</taxon>
        <taxon>Actinomycetota</taxon>
        <taxon>Actinomycetes</taxon>
        <taxon>Kitasatosporales</taxon>
        <taxon>Streptomycetaceae</taxon>
        <taxon>Streptomyces</taxon>
    </lineage>
</organism>
<feature type="region of interest" description="Disordered" evidence="1">
    <location>
        <begin position="85"/>
        <end position="114"/>
    </location>
</feature>
<evidence type="ECO:0000313" key="3">
    <source>
        <dbReference type="Proteomes" id="UP000600080"/>
    </source>
</evidence>
<proteinExistence type="predicted"/>
<feature type="compositionally biased region" description="Low complexity" evidence="1">
    <location>
        <begin position="39"/>
        <end position="49"/>
    </location>
</feature>
<protein>
    <submittedName>
        <fullName evidence="2">Uncharacterized protein</fullName>
    </submittedName>
</protein>
<name>A0ABQ2JLK4_9ACTN</name>
<feature type="compositionally biased region" description="Low complexity" evidence="1">
    <location>
        <begin position="102"/>
        <end position="114"/>
    </location>
</feature>
<accession>A0ABQ2JLK4</accession>
<evidence type="ECO:0000256" key="1">
    <source>
        <dbReference type="SAM" id="MobiDB-lite"/>
    </source>
</evidence>
<feature type="region of interest" description="Disordered" evidence="1">
    <location>
        <begin position="39"/>
        <end position="59"/>
    </location>
</feature>
<gene>
    <name evidence="2" type="ORF">GCM10012285_36750</name>
</gene>
<evidence type="ECO:0000313" key="2">
    <source>
        <dbReference type="EMBL" id="GGN49060.1"/>
    </source>
</evidence>
<dbReference type="EMBL" id="BMND01000015">
    <property type="protein sequence ID" value="GGN49060.1"/>
    <property type="molecule type" value="Genomic_DNA"/>
</dbReference>
<keyword evidence="3" id="KW-1185">Reference proteome</keyword>
<feature type="compositionally biased region" description="Basic and acidic residues" evidence="1">
    <location>
        <begin position="50"/>
        <end position="59"/>
    </location>
</feature>
<sequence length="136" mass="14560">MHFRVPGTFQTGVDGAISPLGGLIERRLLACPPLNADRGVGTRTRLGVRQPDEAPHTAREGIGNAVRCLRLDPWRGAEAVDRRAAIRTGQDSPVRRVGGRAPGRSASASDRRSATTTVRLRACCIRPSPRARCVSG</sequence>
<comment type="caution">
    <text evidence="2">The sequence shown here is derived from an EMBL/GenBank/DDBJ whole genome shotgun (WGS) entry which is preliminary data.</text>
</comment>
<dbReference type="Proteomes" id="UP000600080">
    <property type="component" value="Unassembled WGS sequence"/>
</dbReference>